<dbReference type="InterPro" id="IPR029488">
    <property type="entry name" value="Hmw/CFAP97"/>
</dbReference>
<proteinExistence type="inferred from homology"/>
<comment type="similarity">
    <text evidence="1">Belongs to the CFAP97 family.</text>
</comment>
<name>A0A1V9YRZ3_9STRA</name>
<dbReference type="AlphaFoldDB" id="A0A1V9YRZ3"/>
<feature type="region of interest" description="Disordered" evidence="2">
    <location>
        <begin position="176"/>
        <end position="195"/>
    </location>
</feature>
<protein>
    <submittedName>
        <fullName evidence="3">Uncharacterized protein</fullName>
    </submittedName>
</protein>
<evidence type="ECO:0000256" key="2">
    <source>
        <dbReference type="SAM" id="MobiDB-lite"/>
    </source>
</evidence>
<sequence>MHHNHEAPIANVLCARRELEYNKKLLDNCIKAPRGVYDLKSPRVFAHLENNAKKMTIQQDLQEKISYENALLMEKVARIMVPSNKVVKSATAFKPGTCIDMNQLPKIDHQNYYNLVSGYERTRLREHARIEKENQIYRRRIQEQKPTYSNQVFEAQNDAKNQYLHRIQRKLVTSELTPQEKKADSIRKAQETKRNEFQQRIYERQNINSIVSPRDVSQPFQRNQVCICIDNFEPRTKSNSQNPIFPTPPPRRPKQNVISNRASIAEKLSIAEELELETILAENESPTNPPSTNTSNDLILSTLELKQSTEISTLDTLSSITLSEMEFIREDFNAEQC</sequence>
<dbReference type="OrthoDB" id="2163395at2759"/>
<dbReference type="PANTHER" id="PTHR33768:SF3">
    <property type="entry name" value="MIP11318P"/>
    <property type="match status" value="1"/>
</dbReference>
<evidence type="ECO:0000313" key="4">
    <source>
        <dbReference type="Proteomes" id="UP000243217"/>
    </source>
</evidence>
<reference evidence="3 4" key="1">
    <citation type="journal article" date="2014" name="Genome Biol. Evol.">
        <title>The secreted proteins of Achlya hypogyna and Thraustotheca clavata identify the ancestral oomycete secretome and reveal gene acquisitions by horizontal gene transfer.</title>
        <authorList>
            <person name="Misner I."/>
            <person name="Blouin N."/>
            <person name="Leonard G."/>
            <person name="Richards T.A."/>
            <person name="Lane C.E."/>
        </authorList>
    </citation>
    <scope>NUCLEOTIDE SEQUENCE [LARGE SCALE GENOMIC DNA]</scope>
    <source>
        <strain evidence="3 4">ATCC 34112</strain>
    </source>
</reference>
<dbReference type="PANTHER" id="PTHR33768">
    <property type="entry name" value="MIP11318P"/>
    <property type="match status" value="1"/>
</dbReference>
<evidence type="ECO:0000313" key="3">
    <source>
        <dbReference type="EMBL" id="OQR88574.1"/>
    </source>
</evidence>
<dbReference type="Pfam" id="PF13879">
    <property type="entry name" value="Hmw_CFAP97"/>
    <property type="match status" value="1"/>
</dbReference>
<gene>
    <name evidence="3" type="ORF">THRCLA_10235</name>
</gene>
<comment type="caution">
    <text evidence="3">The sequence shown here is derived from an EMBL/GenBank/DDBJ whole genome shotgun (WGS) entry which is preliminary data.</text>
</comment>
<dbReference type="InterPro" id="IPR038792">
    <property type="entry name" value="CFAP97D1/2"/>
</dbReference>
<organism evidence="3 4">
    <name type="scientific">Thraustotheca clavata</name>
    <dbReference type="NCBI Taxonomy" id="74557"/>
    <lineage>
        <taxon>Eukaryota</taxon>
        <taxon>Sar</taxon>
        <taxon>Stramenopiles</taxon>
        <taxon>Oomycota</taxon>
        <taxon>Saprolegniomycetes</taxon>
        <taxon>Saprolegniales</taxon>
        <taxon>Achlyaceae</taxon>
        <taxon>Thraustotheca</taxon>
    </lineage>
</organism>
<feature type="compositionally biased region" description="Basic and acidic residues" evidence="2">
    <location>
        <begin position="178"/>
        <end position="195"/>
    </location>
</feature>
<evidence type="ECO:0000256" key="1">
    <source>
        <dbReference type="ARBA" id="ARBA00008315"/>
    </source>
</evidence>
<dbReference type="Proteomes" id="UP000243217">
    <property type="component" value="Unassembled WGS sequence"/>
</dbReference>
<dbReference type="EMBL" id="JNBS01003126">
    <property type="protein sequence ID" value="OQR88574.1"/>
    <property type="molecule type" value="Genomic_DNA"/>
</dbReference>
<accession>A0A1V9YRZ3</accession>
<keyword evidence="4" id="KW-1185">Reference proteome</keyword>